<gene>
    <name evidence="3" type="ORF">CLV62_104205</name>
</gene>
<dbReference type="AlphaFoldDB" id="A0A2V3PTI6"/>
<accession>A0A2V3PTI6</accession>
<protein>
    <recommendedName>
        <fullName evidence="2">Cyclophilin-like domain-containing protein</fullName>
    </recommendedName>
</protein>
<dbReference type="Proteomes" id="UP000247973">
    <property type="component" value="Unassembled WGS sequence"/>
</dbReference>
<name>A0A2V3PTI6_9BACT</name>
<evidence type="ECO:0000313" key="4">
    <source>
        <dbReference type="Proteomes" id="UP000247973"/>
    </source>
</evidence>
<feature type="compositionally biased region" description="Pro residues" evidence="1">
    <location>
        <begin position="27"/>
        <end position="41"/>
    </location>
</feature>
<dbReference type="Gene3D" id="2.40.100.20">
    <property type="match status" value="1"/>
</dbReference>
<dbReference type="RefSeq" id="WP_110309900.1">
    <property type="nucleotide sequence ID" value="NZ_QICL01000004.1"/>
</dbReference>
<dbReference type="Pfam" id="PF18050">
    <property type="entry name" value="Cyclophil_like2"/>
    <property type="match status" value="1"/>
</dbReference>
<comment type="caution">
    <text evidence="3">The sequence shown here is derived from an EMBL/GenBank/DDBJ whole genome shotgun (WGS) entry which is preliminary data.</text>
</comment>
<organism evidence="3 4">
    <name type="scientific">Dysgonomonas alginatilytica</name>
    <dbReference type="NCBI Taxonomy" id="1605892"/>
    <lineage>
        <taxon>Bacteria</taxon>
        <taxon>Pseudomonadati</taxon>
        <taxon>Bacteroidota</taxon>
        <taxon>Bacteroidia</taxon>
        <taxon>Bacteroidales</taxon>
        <taxon>Dysgonomonadaceae</taxon>
        <taxon>Dysgonomonas</taxon>
    </lineage>
</organism>
<dbReference type="EMBL" id="QICL01000004">
    <property type="protein sequence ID" value="PXV66943.1"/>
    <property type="molecule type" value="Genomic_DNA"/>
</dbReference>
<evidence type="ECO:0000259" key="2">
    <source>
        <dbReference type="Pfam" id="PF18050"/>
    </source>
</evidence>
<evidence type="ECO:0000313" key="3">
    <source>
        <dbReference type="EMBL" id="PXV66943.1"/>
    </source>
</evidence>
<reference evidence="3 4" key="1">
    <citation type="submission" date="2018-03" db="EMBL/GenBank/DDBJ databases">
        <title>Genomic Encyclopedia of Archaeal and Bacterial Type Strains, Phase II (KMG-II): from individual species to whole genera.</title>
        <authorList>
            <person name="Goeker M."/>
        </authorList>
    </citation>
    <scope>NUCLEOTIDE SEQUENCE [LARGE SCALE GENOMIC DNA]</scope>
    <source>
        <strain evidence="3 4">DSM 100214</strain>
    </source>
</reference>
<dbReference type="InterPro" id="IPR029000">
    <property type="entry name" value="Cyclophilin-like_dom_sf"/>
</dbReference>
<dbReference type="SUPFAM" id="SSF50891">
    <property type="entry name" value="Cyclophilin-like"/>
    <property type="match status" value="1"/>
</dbReference>
<sequence>MRIIVLHLIFIFGIIFNLSACTTDNEAPPPAEKPTEQPPNPEDNQNHSENMNIKIIIGDKILTAILNDTPTSQDFIDKLPLTLQMSRHDDREYYADMSLSKNVATQNGYVVGDICYWTPGDCIVFYYAKGYTGSLIKMGRITSDLRIFISLDNNISVRIEKEN</sequence>
<dbReference type="OrthoDB" id="9806505at2"/>
<feature type="domain" description="Cyclophilin-like" evidence="2">
    <location>
        <begin position="55"/>
        <end position="160"/>
    </location>
</feature>
<proteinExistence type="predicted"/>
<keyword evidence="4" id="KW-1185">Reference proteome</keyword>
<evidence type="ECO:0000256" key="1">
    <source>
        <dbReference type="SAM" id="MobiDB-lite"/>
    </source>
</evidence>
<dbReference type="InterPro" id="IPR041183">
    <property type="entry name" value="Cyclophilin-like"/>
</dbReference>
<feature type="region of interest" description="Disordered" evidence="1">
    <location>
        <begin position="25"/>
        <end position="47"/>
    </location>
</feature>